<gene>
    <name evidence="1" type="ORF">MML48_3g00008979</name>
</gene>
<sequence>MYNSKKLVLQLLVLVFYFNKNVICIDNNSNIFISCSAQKSFTPCLAGRFSEILDKAVDHDLTIFDGFVLRRDKNVTINNTPNDGRSFNGFSRLKRSLYNYLDSHILRLDISESRKSKDGGVGYGGFAKVGKRNRKYLYYALLAVTGIFSLSVPMILKGLSLVAGKALLASKAALIIIGSIALKKIFQSDKGDSASPVKIHTHTVPIDEHDRYFDTSGYHYNRLQQF</sequence>
<accession>A0ACB9TBL0</accession>
<reference evidence="1" key="1">
    <citation type="submission" date="2022-04" db="EMBL/GenBank/DDBJ databases">
        <title>Chromosome-scale genome assembly of Holotrichia oblita Faldermann.</title>
        <authorList>
            <person name="Rongchong L."/>
        </authorList>
    </citation>
    <scope>NUCLEOTIDE SEQUENCE</scope>
    <source>
        <strain evidence="1">81SQS9</strain>
    </source>
</reference>
<name>A0ACB9TBL0_HOLOL</name>
<comment type="caution">
    <text evidence="1">The sequence shown here is derived from an EMBL/GenBank/DDBJ whole genome shotgun (WGS) entry which is preliminary data.</text>
</comment>
<organism evidence="1 2">
    <name type="scientific">Holotrichia oblita</name>
    <name type="common">Chafer beetle</name>
    <dbReference type="NCBI Taxonomy" id="644536"/>
    <lineage>
        <taxon>Eukaryota</taxon>
        <taxon>Metazoa</taxon>
        <taxon>Ecdysozoa</taxon>
        <taxon>Arthropoda</taxon>
        <taxon>Hexapoda</taxon>
        <taxon>Insecta</taxon>
        <taxon>Pterygota</taxon>
        <taxon>Neoptera</taxon>
        <taxon>Endopterygota</taxon>
        <taxon>Coleoptera</taxon>
        <taxon>Polyphaga</taxon>
        <taxon>Scarabaeiformia</taxon>
        <taxon>Scarabaeidae</taxon>
        <taxon>Melolonthinae</taxon>
        <taxon>Holotrichia</taxon>
    </lineage>
</organism>
<protein>
    <submittedName>
        <fullName evidence="1">Uncharacterized protein</fullName>
    </submittedName>
</protein>
<proteinExistence type="predicted"/>
<evidence type="ECO:0000313" key="2">
    <source>
        <dbReference type="Proteomes" id="UP001056778"/>
    </source>
</evidence>
<dbReference type="EMBL" id="CM043017">
    <property type="protein sequence ID" value="KAI4464163.1"/>
    <property type="molecule type" value="Genomic_DNA"/>
</dbReference>
<evidence type="ECO:0000313" key="1">
    <source>
        <dbReference type="EMBL" id="KAI4464163.1"/>
    </source>
</evidence>
<keyword evidence="2" id="KW-1185">Reference proteome</keyword>
<dbReference type="Proteomes" id="UP001056778">
    <property type="component" value="Chromosome 3"/>
</dbReference>